<feature type="region of interest" description="Disordered" evidence="2">
    <location>
        <begin position="941"/>
        <end position="967"/>
    </location>
</feature>
<dbReference type="PANTHER" id="PTHR12658:SF0">
    <property type="entry name" value="TUBULIN-SPECIFIC CHAPERONE D"/>
    <property type="match status" value="1"/>
</dbReference>
<dbReference type="AlphaFoldDB" id="A0A0M0KA55"/>
<proteinExistence type="predicted"/>
<dbReference type="GO" id="GO:0007021">
    <property type="term" value="P:tubulin complex assembly"/>
    <property type="evidence" value="ECO:0007669"/>
    <property type="project" value="InterPro"/>
</dbReference>
<gene>
    <name evidence="5" type="ORF">Ctob_009418</name>
</gene>
<feature type="domain" description="Tubulin-folding cofactor D ARM repeats" evidence="4">
    <location>
        <begin position="320"/>
        <end position="568"/>
    </location>
</feature>
<dbReference type="Pfam" id="PF12612">
    <property type="entry name" value="TFCD_C"/>
    <property type="match status" value="1"/>
</dbReference>
<dbReference type="GO" id="GO:0007023">
    <property type="term" value="P:post-chaperonin tubulin folding pathway"/>
    <property type="evidence" value="ECO:0007669"/>
    <property type="project" value="InterPro"/>
</dbReference>
<evidence type="ECO:0000256" key="2">
    <source>
        <dbReference type="SAM" id="MobiDB-lite"/>
    </source>
</evidence>
<comment type="caution">
    <text evidence="5">The sequence shown here is derived from an EMBL/GenBank/DDBJ whole genome shotgun (WGS) entry which is preliminary data.</text>
</comment>
<dbReference type="GO" id="GO:0000226">
    <property type="term" value="P:microtubule cytoskeleton organization"/>
    <property type="evidence" value="ECO:0007669"/>
    <property type="project" value="TreeGrafter"/>
</dbReference>
<dbReference type="InterPro" id="IPR022577">
    <property type="entry name" value="TBCD_C"/>
</dbReference>
<dbReference type="InterPro" id="IPR058033">
    <property type="entry name" value="ARM_TBCD_2nd"/>
</dbReference>
<accession>A0A0M0KA55</accession>
<reference evidence="6" key="1">
    <citation type="journal article" date="2015" name="PLoS Genet.">
        <title>Genome Sequence and Transcriptome Analyses of Chrysochromulina tobin: Metabolic Tools for Enhanced Algal Fitness in the Prominent Order Prymnesiales (Haptophyceae).</title>
        <authorList>
            <person name="Hovde B.T."/>
            <person name="Deodato C.R."/>
            <person name="Hunsperger H.M."/>
            <person name="Ryken S.A."/>
            <person name="Yost W."/>
            <person name="Jha R.K."/>
            <person name="Patterson J."/>
            <person name="Monnat R.J. Jr."/>
            <person name="Barlow S.B."/>
            <person name="Starkenburg S.R."/>
            <person name="Cattolico R.A."/>
        </authorList>
    </citation>
    <scope>NUCLEOTIDE SEQUENCE</scope>
    <source>
        <strain evidence="6">CCMP291</strain>
    </source>
</reference>
<dbReference type="Gene3D" id="1.25.10.10">
    <property type="entry name" value="Leucine-rich Repeat Variant"/>
    <property type="match status" value="1"/>
</dbReference>
<evidence type="ECO:0000256" key="1">
    <source>
        <dbReference type="ARBA" id="ARBA00023186"/>
    </source>
</evidence>
<dbReference type="Pfam" id="PF23579">
    <property type="entry name" value="ARM_TBCD"/>
    <property type="match status" value="1"/>
</dbReference>
<dbReference type="SUPFAM" id="SSF48371">
    <property type="entry name" value="ARM repeat"/>
    <property type="match status" value="1"/>
</dbReference>
<feature type="domain" description="Tubulin-folding cofactor D C-terminal" evidence="3">
    <location>
        <begin position="792"/>
        <end position="925"/>
    </location>
</feature>
<feature type="region of interest" description="Disordered" evidence="2">
    <location>
        <begin position="1"/>
        <end position="21"/>
    </location>
</feature>
<protein>
    <submittedName>
        <fullName evidence="5">Tubulin-specific chaperone d</fullName>
    </submittedName>
</protein>
<dbReference type="GO" id="GO:0005096">
    <property type="term" value="F:GTPase activator activity"/>
    <property type="evidence" value="ECO:0007669"/>
    <property type="project" value="InterPro"/>
</dbReference>
<dbReference type="Proteomes" id="UP000037460">
    <property type="component" value="Unassembled WGS sequence"/>
</dbReference>
<evidence type="ECO:0000259" key="4">
    <source>
        <dbReference type="Pfam" id="PF25767"/>
    </source>
</evidence>
<dbReference type="Pfam" id="PF25767">
    <property type="entry name" value="ARM_TBCD_2nd"/>
    <property type="match status" value="1"/>
</dbReference>
<keyword evidence="6" id="KW-1185">Reference proteome</keyword>
<name>A0A0M0KA55_9EUKA</name>
<dbReference type="InterPro" id="IPR016024">
    <property type="entry name" value="ARM-type_fold"/>
</dbReference>
<evidence type="ECO:0000259" key="3">
    <source>
        <dbReference type="Pfam" id="PF12612"/>
    </source>
</evidence>
<sequence length="1039" mass="109973">MADPFAEEGALNDATPDEAADADPVEMQVASFFVEADEVVALIQSLDDPAAKHEAAAERVAQVLDHYQEQPSILDSKLEAMVTPLLEAVRGVSRGTRPKAVLPHACRVFYSLCKVRGYKTIVKFVPHEVADLEPLVHLLAGVGPADATNWQIAYALMVWLSMVVMVPFDLSIIDSTVPLAANAAAAGSTEAAQAAASTEARGGRPLVEAIEKLAMSYLGSTGPARDGAAICLARLLTRPGLQRQLSAFITWAGAELSSGRAAAEAAGGAGLATSLMVGIYTAVATIFKLGHRTELLPMLPLLGPLTASPEALLTDPSVIRRKLGIKLLQRVAAVYLPPRVAAWRYQRGSRSLEKNLQLTAAPGTDTSAATAAAAAAADVAVDDEEEGEEEEAEVPEAIEEIIEQLLRGLGDGDTVVRWSAAKGIGRVTARLPLDMADDIVESVLEVLSDKEDANAWHGGCLALAELARRGLLLPARLPQVLPRIVSALHFDVPRGATSVGTHVRDAACYVCWAFARAFEPSVMQPHVEPLAKALLIVVVFDREVNCRRAAAAAFQENVGRQGNFPHGIDIVTKADYFSVGSRPNAYLTIGTYLGGFDAYRGPLLDHLATVKFKHWDPHIRLLAAQAAACLAPLDAPYVLDTLFPTLYDKTLSPDLKARHGATHMIAEALLGLARACYGGEGRLLPDATRKAVSGLVPAIEKARLYRGRGGEVMRGATARLLEVCALLRLPSGPKASKEKLVSLDDSIKHPHEPISHAAVAGLQAVAAAYFSAPAPGTTLLEPLVDRLTARYVELLTQLSNEKIDQLRELAALTLIRLLEHTELPPVPQHADLAAILLKAAAVPTAAAVPATARADSSSAAAVAEAAMSTSIYLAPHECFPRTAQLLSCAAYRKATLRGLSVSAGGITESTTKAAAGALMKQVRKATADQFYVHLLTYGDPGELEPMPVDDGSPPPADGEPPLPAAMPAGEPRLELLQGVLLETAWLGDLDKDAKPARTKLLEALGLPPPRVVAGAAPAKPKADEKAFLDYKELVGEVGY</sequence>
<evidence type="ECO:0000313" key="6">
    <source>
        <dbReference type="Proteomes" id="UP000037460"/>
    </source>
</evidence>
<dbReference type="PANTHER" id="PTHR12658">
    <property type="entry name" value="BETA-TUBULIN COFACTOR D"/>
    <property type="match status" value="1"/>
</dbReference>
<evidence type="ECO:0000313" key="5">
    <source>
        <dbReference type="EMBL" id="KOO35715.1"/>
    </source>
</evidence>
<dbReference type="GO" id="GO:0048487">
    <property type="term" value="F:beta-tubulin binding"/>
    <property type="evidence" value="ECO:0007669"/>
    <property type="project" value="InterPro"/>
</dbReference>
<feature type="compositionally biased region" description="Pro residues" evidence="2">
    <location>
        <begin position="952"/>
        <end position="964"/>
    </location>
</feature>
<dbReference type="InterPro" id="IPR011989">
    <property type="entry name" value="ARM-like"/>
</dbReference>
<keyword evidence="1" id="KW-0143">Chaperone</keyword>
<dbReference type="EMBL" id="JWZX01000777">
    <property type="protein sequence ID" value="KOO35715.1"/>
    <property type="molecule type" value="Genomic_DNA"/>
</dbReference>
<dbReference type="InterPro" id="IPR033162">
    <property type="entry name" value="TBCD"/>
</dbReference>
<organism evidence="5 6">
    <name type="scientific">Chrysochromulina tobinii</name>
    <dbReference type="NCBI Taxonomy" id="1460289"/>
    <lineage>
        <taxon>Eukaryota</taxon>
        <taxon>Haptista</taxon>
        <taxon>Haptophyta</taxon>
        <taxon>Prymnesiophyceae</taxon>
        <taxon>Prymnesiales</taxon>
        <taxon>Chrysochromulinaceae</taxon>
        <taxon>Chrysochromulina</taxon>
    </lineage>
</organism>
<dbReference type="OrthoDB" id="10253476at2759"/>